<evidence type="ECO:0000256" key="3">
    <source>
        <dbReference type="ARBA" id="ARBA00007188"/>
    </source>
</evidence>
<reference evidence="13" key="1">
    <citation type="journal article" date="2014" name="Genome Announc.">
        <title>Genome sequence of the yeast Cyberlindnera fabianii (Hansenula fabianii).</title>
        <authorList>
            <person name="Freel K.C."/>
            <person name="Sarilar V."/>
            <person name="Neuveglise C."/>
            <person name="Devillers H."/>
            <person name="Friedrich A."/>
            <person name="Schacherer J."/>
        </authorList>
    </citation>
    <scope>NUCLEOTIDE SEQUENCE</scope>
    <source>
        <strain evidence="13">YJS4271</strain>
    </source>
</reference>
<feature type="compositionally biased region" description="Acidic residues" evidence="11">
    <location>
        <begin position="4257"/>
        <end position="4309"/>
    </location>
</feature>
<feature type="compositionally biased region" description="Acidic residues" evidence="11">
    <location>
        <begin position="4398"/>
        <end position="4410"/>
    </location>
</feature>
<evidence type="ECO:0000256" key="8">
    <source>
        <dbReference type="ARBA" id="ARBA00023186"/>
    </source>
</evidence>
<dbReference type="PANTHER" id="PTHR48103">
    <property type="entry name" value="MIDASIN-RELATED"/>
    <property type="match status" value="1"/>
</dbReference>
<evidence type="ECO:0000256" key="7">
    <source>
        <dbReference type="ARBA" id="ARBA00022840"/>
    </source>
</evidence>
<feature type="compositionally biased region" description="Acidic residues" evidence="11">
    <location>
        <begin position="4132"/>
        <end position="4157"/>
    </location>
</feature>
<dbReference type="InterPro" id="IPR012099">
    <property type="entry name" value="Midasin"/>
</dbReference>
<feature type="domain" description="VWFA" evidence="12">
    <location>
        <begin position="4713"/>
        <end position="4908"/>
    </location>
</feature>
<feature type="compositionally biased region" description="Polar residues" evidence="11">
    <location>
        <begin position="4411"/>
        <end position="4426"/>
    </location>
</feature>
<dbReference type="GO" id="GO:0030687">
    <property type="term" value="C:preribosome, large subunit precursor"/>
    <property type="evidence" value="ECO:0007669"/>
    <property type="project" value="TreeGrafter"/>
</dbReference>
<dbReference type="Pfam" id="PF07728">
    <property type="entry name" value="AAA_5"/>
    <property type="match status" value="8"/>
</dbReference>
<keyword evidence="6 10" id="KW-0547">Nucleotide-binding</keyword>
<keyword evidence="5" id="KW-0597">Phosphoprotein</keyword>
<dbReference type="InterPro" id="IPR040848">
    <property type="entry name" value="AAA_lid_7"/>
</dbReference>
<feature type="compositionally biased region" description="Acidic residues" evidence="11">
    <location>
        <begin position="4557"/>
        <end position="4567"/>
    </location>
</feature>
<dbReference type="SMART" id="SM00382">
    <property type="entry name" value="AAA"/>
    <property type="match status" value="6"/>
</dbReference>
<dbReference type="CDD" id="cd01460">
    <property type="entry name" value="vWA_midasin"/>
    <property type="match status" value="1"/>
</dbReference>
<feature type="compositionally biased region" description="Acidic residues" evidence="11">
    <location>
        <begin position="4215"/>
        <end position="4238"/>
    </location>
</feature>
<dbReference type="OrthoDB" id="5186at2759"/>
<accession>A0A061AXE2</accession>
<dbReference type="FunFam" id="3.40.50.300:FF:000142">
    <property type="entry name" value="Midasin"/>
    <property type="match status" value="1"/>
</dbReference>
<dbReference type="InterPro" id="IPR002035">
    <property type="entry name" value="VWF_A"/>
</dbReference>
<dbReference type="EMBL" id="LK052893">
    <property type="protein sequence ID" value="CDR41887.1"/>
    <property type="molecule type" value="Genomic_DNA"/>
</dbReference>
<protein>
    <recommendedName>
        <fullName evidence="4 10">Midasin</fullName>
    </recommendedName>
</protein>
<dbReference type="GO" id="GO:0005654">
    <property type="term" value="C:nucleoplasm"/>
    <property type="evidence" value="ECO:0007669"/>
    <property type="project" value="UniProtKB-SubCell"/>
</dbReference>
<feature type="compositionally biased region" description="Acidic residues" evidence="11">
    <location>
        <begin position="4530"/>
        <end position="4544"/>
    </location>
</feature>
<comment type="similarity">
    <text evidence="3 10">Belongs to the midasin family.</text>
</comment>
<evidence type="ECO:0000256" key="11">
    <source>
        <dbReference type="SAM" id="MobiDB-lite"/>
    </source>
</evidence>
<evidence type="ECO:0000256" key="9">
    <source>
        <dbReference type="ARBA" id="ARBA00023242"/>
    </source>
</evidence>
<dbReference type="FunFam" id="3.40.50.300:FF:001368">
    <property type="entry name" value="Midasin"/>
    <property type="match status" value="1"/>
</dbReference>
<evidence type="ECO:0000313" key="13">
    <source>
        <dbReference type="EMBL" id="CDR41887.1"/>
    </source>
</evidence>
<dbReference type="GO" id="GO:0005524">
    <property type="term" value="F:ATP binding"/>
    <property type="evidence" value="ECO:0007669"/>
    <property type="project" value="UniProtKB-KW"/>
</dbReference>
<dbReference type="Gene3D" id="3.40.50.410">
    <property type="entry name" value="von Willebrand factor, type A domain"/>
    <property type="match status" value="1"/>
</dbReference>
<feature type="compositionally biased region" description="Acidic residues" evidence="11">
    <location>
        <begin position="4316"/>
        <end position="4392"/>
    </location>
</feature>
<keyword evidence="8 10" id="KW-0143">Chaperone</keyword>
<feature type="region of interest" description="Disordered" evidence="11">
    <location>
        <begin position="4051"/>
        <end position="4589"/>
    </location>
</feature>
<dbReference type="InterPro" id="IPR027417">
    <property type="entry name" value="P-loop_NTPase"/>
</dbReference>
<feature type="compositionally biased region" description="Basic and acidic residues" evidence="11">
    <location>
        <begin position="4481"/>
        <end position="4509"/>
    </location>
</feature>
<dbReference type="SUPFAM" id="SSF53300">
    <property type="entry name" value="vWA-like"/>
    <property type="match status" value="1"/>
</dbReference>
<gene>
    <name evidence="13" type="ORF">CYFA0S_08e01178g</name>
</gene>
<dbReference type="PhylomeDB" id="A0A061AXE2"/>
<dbReference type="InterPro" id="IPR025662">
    <property type="entry name" value="Sigma_54_int_dom_ATP-bd_1"/>
</dbReference>
<feature type="compositionally biased region" description="Basic and acidic residues" evidence="11">
    <location>
        <begin position="4161"/>
        <end position="4180"/>
    </location>
</feature>
<feature type="compositionally biased region" description="Basic and acidic residues" evidence="11">
    <location>
        <begin position="4448"/>
        <end position="4466"/>
    </location>
</feature>
<dbReference type="GO" id="GO:0000055">
    <property type="term" value="P:ribosomal large subunit export from nucleus"/>
    <property type="evidence" value="ECO:0007669"/>
    <property type="project" value="TreeGrafter"/>
</dbReference>
<dbReference type="PROSITE" id="PS00675">
    <property type="entry name" value="SIGMA54_INTERACT_1"/>
    <property type="match status" value="1"/>
</dbReference>
<dbReference type="Pfam" id="PF17867">
    <property type="entry name" value="AAA_lid_7"/>
    <property type="match status" value="3"/>
</dbReference>
<dbReference type="FunFam" id="3.40.50.300:FF:000582">
    <property type="entry name" value="Midasin"/>
    <property type="match status" value="1"/>
</dbReference>
<comment type="function">
    <text evidence="10">Nuclear chaperone required for maturation and nuclear export of pre-60S ribosome subunits.</text>
</comment>
<dbReference type="FunFam" id="3.40.50.300:FF:000712">
    <property type="entry name" value="Midasin"/>
    <property type="match status" value="1"/>
</dbReference>
<dbReference type="PIRSF" id="PIRSF010340">
    <property type="entry name" value="Midasin"/>
    <property type="match status" value="1"/>
</dbReference>
<dbReference type="FunFam" id="3.40.50.300:FF:001053">
    <property type="entry name" value="Midasin"/>
    <property type="match status" value="1"/>
</dbReference>
<dbReference type="Pfam" id="PF17865">
    <property type="entry name" value="AAA_lid_5"/>
    <property type="match status" value="1"/>
</dbReference>
<dbReference type="GO" id="GO:0016887">
    <property type="term" value="F:ATP hydrolysis activity"/>
    <property type="evidence" value="ECO:0007669"/>
    <property type="project" value="InterPro"/>
</dbReference>
<evidence type="ECO:0000256" key="5">
    <source>
        <dbReference type="ARBA" id="ARBA00022553"/>
    </source>
</evidence>
<keyword evidence="7 10" id="KW-0067">ATP-binding</keyword>
<dbReference type="GO" id="GO:0005730">
    <property type="term" value="C:nucleolus"/>
    <property type="evidence" value="ECO:0007669"/>
    <property type="project" value="UniProtKB-SubCell"/>
</dbReference>
<dbReference type="InterPro" id="IPR011704">
    <property type="entry name" value="ATPase_dyneun-rel_AAA"/>
</dbReference>
<dbReference type="PANTHER" id="PTHR48103:SF2">
    <property type="entry name" value="MIDASIN"/>
    <property type="match status" value="1"/>
</dbReference>
<proteinExistence type="inferred from homology"/>
<sequence length="4919" mass="551886">MSDSISLNYTRTLDRLSVYKSFYKEKQIKDDALHFDTSKSIIENLKTLSVASLDASLTSASLFSLEEIFLDLISRWISDETTELQYAQIKQLTLSIKGSCILSALGRIVSLAPEIAPLLEFYLDRNDIFAQIEANLNSICEKELREVLLAFYRLLFADQSRFIRFVSPTVLSNILRSKHNNVNKFLSVQLLSKYLSLAEKAKNDILNNFVGDCDLKSDYETDKGIDYRFLSILEAKRLSNFASLKTISFSENTASDTFISIEASALSPFVVSVCGVLVPKIHFDQAITKSVDFVPTQRSIDALRQLSTHVQHSSPVMLVGCAGSGKTFLINELAKYLACDKSMVKIHLGEQTDAKLLLGTYTSGEKPGTFEWRHGVLTTAVKEGRWVLIEDIDKAPTEVLSILLSLLEKRELTIPSRGEIIKAANGFQLISTIRTSSDLKKATIPDLIGLRLWKILKLEDPVEDELSAILTAKFPVLHNMIPMFLKLYGSIQATYNSKSFLILNKGSHPRVISVSDLMKFCNRVSAIFQNNGITSTDQLLESSIIDSIFAEAVDCFASAIAEEAALDPLVNAIGEALQVPSSRIQVFIRKHVPVYEDYEDRLVIGRAHLKKAPFSLYRKKSTGNNTSFARTNHSLRLMEQIGVGIQMTEPLLLVGETGTGKTTVVQQVAKQMNKEITVINVSQQTETGDLLGGYKPMNTKTIAVPIQDEFTNLFRLTFASKKNKEFEEKLAKAFNRSQWKNVVACWKAAVKLAKKALVNVDDMSEAPKKKRRNDKTVLLAKWKEFDASIKNFETQAQNMDNSFVFNFVEGSLVKAVRNGDWLLLDEINLASPDTLESISDLLSHASSQRSILLSEKGEVESIQAHKDFRIFACMNPATDVGKRDLPLSIRSRFTEVYVHSPDNDIADLLQIIDKYIARFAVSDEWAGNDVASLYLEAKKLAESNQIVDGANQKPHFSIRTLTRTLLYVCDIVSIYGLRRSLYEGFCMSFLTLLDQKSEDILKPLIEKYTIGKLANAKSVVSQIPPAPSAEQGSFVQFKHYWMKQGPFNVVEDAKYIITPFVEKNMLNLVRATSGKRFPILVQGPTSAGKTSMIKYLADITGNKFVRINNHEHTDLQEYLGTYVSDDTGKLTFKEGVLVEALRKGYWLVLDELNLAPTDVLEALNRLLDDNRELFIPETQEVVHPHPDFMLFATQNPPGLYGGRKVLSRAFRNRFLELHFDDIPQSELEVILRERCQIAPSYAKKIVEVYRQLSIQRQSSRLFEQKNSFATLRDLFRWALREAVGYEQLAANGYMLLAERVRKPEERLVVKETLEKVMRVKLDMDAYYASLENHELMKVDSPVVWTKAIRRLAVLISTCLANNEPVLLVGETGCGKTTVCQILAQFQGKKLITVNAHQNTETGDLLGAQRPVRNKSEIQKNLTGMVMSALDSLDVSYDGLNFEELLELYDSTETSALPEDIQSSIASAKAGLNVLFEWTDGPLIQALNTGNYFLLDEISLADDSVLERLNSVLEPERSLLLAEKGADDSFITASDGFQFLSTMNPGGDYGKKELSPALRNRFTEIWVPSMEDFSDVQTIVESKLKPELASIAPVIVQFSENFGRQLGGGNISSGVISLRDILAWVEFTNTSFESTGDVNASLCHGAAMVFIDALGTNNTAHFAESEEKLRQKKLDCVKELSELVGQDLTDYYTGSVSISVDDKHLTAGLYKVERDLSRASEELFSFEAPTTAANAMRVVRAMQVKKPILLEGSPGVGKTSLVSALAKATGNPLTRINLSEQTDLVDLFGSDAPVEGGKTGEFVWRDAPFLRAMKEGEWVLLDEMNLASQSVLEGLNACLDHRGEAYIPELDKSFPRHPNFMVFAAQNPQYQGGGRKGLPKSFVNRFTVVYVDTLTADDLVLIAHHIYPQISSDICTKMISVVSKLEDEICVKKAWGSSGGPWEFNLRDTLRWLELYNSPSLSGTLSPVDFLNIIIVQRFRTQEDRSKAKALVEDVFDDFITDENLFVFGDQYIQSRKAVLKRSDHLQLTSHNNLCHLQSNSSILESSMLALQHNWPVILVGPSNAGKTDLVRYLATVSGSKVVEFAMNSDVDSMDILGGYEQLDLTRQVTAIVSKLSVAIATLLVSHFRNSDQVLDSTVGCLSLFAFLTKTHITLDNFDELMSKFRAFKDSVSFVSEVSELDEQLTSLSERIKEAEAVRFEWFDGLLVKAVEQGHWLVLDNANLCSPSVLDRLNSLLEINGSLIINECSLADGQPRVLKPHKNFRLFLTVDPKFGELSRAMRNRGVELFVPALGDRSTAFDCELLGFSDSVKVEDEPTLEKLDLNASNTIPSSAYIDTGDSNARSLALLIDTLANCKDISVSLATITPFIIQSHLEKFGDLCAQSSEFASEFPDQINGVAKYLNQFSDMGLTEALFDAYSKVSSNADVLAGTAVNFTTYQFLNPLWNAYVVHALSGGTHVSASELIYLFEVSAKTLDSLEKLKVVELKGSNGKISELSYVEQNAAVVSGRNVKGAPRLNIYKLLKQILEYVHLTLKDLTIEVVMSSTGILRSLDALMTIWNSLLESSSIKNEAKTRVYQKLMRKWAADTSKVATIESFTALLNTFEQDLALKRGLLMTPLWEKFRGTYPATANAWADQDDLLTLVGQFEKVAHQQYADADDLVSSLVSAILGLNNAIVNGDLSDTSTVFDSLKSGLEKLQGSSSKFLVARSHNFQESFELLFNFVVADKRSVDDELIKLAHYAGIGASTLLVMENDVYPRLFNALWAKTSSGYVSKTPGYFTGKFMESVFLNTGNYHDFSADQLDQTVSDSLFFLRQLLVNSGSVISDKVSAQKQVILKWYKDVLSLVQPSAADLALDEFVSQAKSLTLSADDTFFVSVAEMTFVPMIEVLETATNIELIGRAWVLFAIGMIQLYSPDSAFDPAIEDHIVYDNFEQRKKACESLSAAIKTIRSVHFGDDAIFLEGALPTVNDDDIPSKPRVFRSKVSIDGLFEEWQAFIQSTLETKAMENLTTQYHAIELELFEKQVELFQQNSSNFIERLCNKFTTFSDVNDIFRGYIFALKLGFDLILESKREKSAKYQLTPLWFVNSQMLTNPHTCMNGVDMFNKLAKGVDVDSSMGEQALRFMLNLLVGTNGKSALLSSESQHVFQSLYYRWSLRRTREEKKAAEEGSLFKYHDDSESDEEFKKMFPDYDEFVDVDSGLVLKSANTLEEEAAAFAQSYTAILLDDKANVTLKNLIDEGTIVAKRVLESDGTNFSSGSIDTATIVSIVQKLSESIDTARVASKSDDIDFYRGYSPSELKRSTGVIERLLSAVSALLEQWPEHATLQTLDRICREYLAFPVRTTIARLIQKVEQIYTFIAEWEKYASSKVTLKQNFDEMTGLIVSWRRLELSSWKSLFDHEDKIREQNIGKWWFNLFESVILPLYTDDEDLDLLKLVSSLNLFISKSTYGEYLSRLNLLKAFAVHVSLIAPKHLLNNTLKNMVSYYEQFLPLVQEKLDEGRKKLQKDVQEVILLASWKDVNIDALKQSARRSHQALYKLVRKYRDLLSIDVYPLVEQGIPSSQKVTLPTGSVGYKPSHVDIQTVIESCDSVSEWVSRPNHLKNGFLINSNMSVYKEKVKSREYPSLYEYATELCEEMESLKKETPNVYNEENKKAIAALKTQKMKLLSDTLKELKRIGLKSHLREDIHKLQSSATLILSESVSFRETVVEGSDSYFFRLIDLLPRLRASVSAVAEDVSPVDAEKGLAIVENLVYYLIKNKKPLFQLSKAYQRIRDVQTKLEDVLKDDEEQFIPQENIDLSLSQAKTLLKWLPQILDSAIDTGSIASRLGQIPVDTTVFTNIRATAVEIAASLETPWSYTTTMSERLILLPSHLSGFVADIEKWKLSHQSLSFIGDYVIHWIQTAALTEPVTTANDVVDVAVLDEKLRKLSGRVLVVFQKITKSLSENPFVFEDDKWFTSTQKELTEATKCLHSEAVTKSFEELVNLLSNLFSVGVSGVKPLLKFTMIFLNNYIELLVTVLNKLRDNYHDVSRSTYVFSTTLFNLSKDGFCSPEAPSESKESDNLQDGTGLGDGEGANNTSNDVEDDEDLSEQAQEPNKDEDQNKEEDENDDAVDIDGDMAGNLENLSDQEKSDDEEDDEGDEEELDEEIDDLDDLDPNAVDDKMWDEEAKEDKKEKESDTMPENSASDDVQAKEDEEETGESKNEKNDNNSNEENPDEEENENDEEGDEEEDVGQQDDEVKNEENEELDQNVPETETLELPEDMNLDDDEEGGDEKEQEEEEAGPDDNMDDAMDVDEPEQEDGKDDDIDVSKDDKDEDQNENEEPQEEEDMDIATNEDQEDGHDDENPEGEDEQEAIEAAEDSGDEDLKENQGGEDENDDGEDQEDGDQIEGLDGADTGENDEEIDQDTAVEQASGSRGQGSQAQDDQEQEDVGASGSASHQQDQNDDSKDQSNDANRDDVKESLKQLGDSLKEFHRRHQEIMEANEKDDMAEQKAGERPDEFEHVDGENTETDTQALGAANKDQVSAIDDEMAIDDDDDDEENKVGEDDVKKEEDGEEADEDLENVGESKDEQPEEFNGKSKGGFIGERKQEFDEDEEMLHAEFDDEDDEDDELDGTVVKTEPLTEDSPFRDIDEARDLWRKSELETQDLAASLCEQLRLILEPTLSTKLKGDYKTGKRLNMKRIIPYIASDFRKDKIWLRRTKPSKRQYQIMIAVDDSKSMSESKSVDLAFQSICLVSKALTQLESGGLSIVKFGENTNVVHPFDKQFSPETGAQIFQRFDFQQTRTDIKKLVNESIEIFNTARSLGNADLWQLQIIISDGVCEDHATIQRLVRRAREEKIMLVFVIIDGINSNESIMDMSQVKYVPDAQGNMVLKVDKYLDSFPFEFYVVVHDIAELPKMLSLILRQYFSELASN</sequence>
<dbReference type="GO" id="GO:0000027">
    <property type="term" value="P:ribosomal large subunit assembly"/>
    <property type="evidence" value="ECO:0007669"/>
    <property type="project" value="InterPro"/>
</dbReference>
<name>A0A061AXE2_CYBFA</name>
<keyword evidence="9 10" id="KW-0539">Nucleus</keyword>
<dbReference type="InterPro" id="IPR003593">
    <property type="entry name" value="AAA+_ATPase"/>
</dbReference>
<dbReference type="InterPro" id="IPR041190">
    <property type="entry name" value="Midasin_AAA_lid_5"/>
</dbReference>
<feature type="compositionally biased region" description="Basic and acidic residues" evidence="11">
    <location>
        <begin position="4545"/>
        <end position="4556"/>
    </location>
</feature>
<dbReference type="Pfam" id="PF21108">
    <property type="entry name" value="MDN1_4th"/>
    <property type="match status" value="1"/>
</dbReference>
<dbReference type="SUPFAM" id="SSF52540">
    <property type="entry name" value="P-loop containing nucleoside triphosphate hydrolases"/>
    <property type="match status" value="6"/>
</dbReference>
<evidence type="ECO:0000256" key="1">
    <source>
        <dbReference type="ARBA" id="ARBA00004604"/>
    </source>
</evidence>
<evidence type="ECO:0000259" key="12">
    <source>
        <dbReference type="PROSITE" id="PS50234"/>
    </source>
</evidence>
<organism evidence="13">
    <name type="scientific">Cyberlindnera fabianii</name>
    <name type="common">Yeast</name>
    <name type="synonym">Hansenula fabianii</name>
    <dbReference type="NCBI Taxonomy" id="36022"/>
    <lineage>
        <taxon>Eukaryota</taxon>
        <taxon>Fungi</taxon>
        <taxon>Dikarya</taxon>
        <taxon>Ascomycota</taxon>
        <taxon>Saccharomycotina</taxon>
        <taxon>Saccharomycetes</taxon>
        <taxon>Phaffomycetales</taxon>
        <taxon>Phaffomycetaceae</taxon>
        <taxon>Cyberlindnera</taxon>
    </lineage>
</organism>
<dbReference type="Gene3D" id="3.40.50.300">
    <property type="entry name" value="P-loop containing nucleotide triphosphate hydrolases"/>
    <property type="match status" value="7"/>
</dbReference>
<comment type="subcellular location">
    <subcellularLocation>
        <location evidence="1">Nucleus</location>
        <location evidence="1">Nucleolus</location>
    </subcellularLocation>
    <subcellularLocation>
        <location evidence="2">Nucleus</location>
        <location evidence="2">Nucleoplasm</location>
    </subcellularLocation>
</comment>
<dbReference type="InterPro" id="IPR048617">
    <property type="entry name" value="MDN1_AAA_lid_4"/>
</dbReference>
<dbReference type="VEuPathDB" id="FungiDB:BON22_4859"/>
<evidence type="ECO:0000256" key="6">
    <source>
        <dbReference type="ARBA" id="ARBA00022741"/>
    </source>
</evidence>
<dbReference type="PROSITE" id="PS50234">
    <property type="entry name" value="VWFA"/>
    <property type="match status" value="1"/>
</dbReference>
<dbReference type="CDD" id="cd00009">
    <property type="entry name" value="AAA"/>
    <property type="match status" value="3"/>
</dbReference>
<evidence type="ECO:0000256" key="2">
    <source>
        <dbReference type="ARBA" id="ARBA00004642"/>
    </source>
</evidence>
<dbReference type="InterPro" id="IPR036465">
    <property type="entry name" value="vWFA_dom_sf"/>
</dbReference>
<evidence type="ECO:0000256" key="10">
    <source>
        <dbReference type="PIRNR" id="PIRNR010340"/>
    </source>
</evidence>
<evidence type="ECO:0000256" key="4">
    <source>
        <dbReference type="ARBA" id="ARBA00017143"/>
    </source>
</evidence>
<feature type="compositionally biased region" description="Acidic residues" evidence="11">
    <location>
        <begin position="4103"/>
        <end position="4118"/>
    </location>
</feature>